<dbReference type="Proteomes" id="UP001586593">
    <property type="component" value="Unassembled WGS sequence"/>
</dbReference>
<name>A0ABR3WKJ8_9PEZI</name>
<dbReference type="SMART" id="SM00443">
    <property type="entry name" value="G_patch"/>
    <property type="match status" value="1"/>
</dbReference>
<dbReference type="InterPro" id="IPR000467">
    <property type="entry name" value="G_patch_dom"/>
</dbReference>
<evidence type="ECO:0000313" key="4">
    <source>
        <dbReference type="Proteomes" id="UP001586593"/>
    </source>
</evidence>
<feature type="region of interest" description="Disordered" evidence="1">
    <location>
        <begin position="369"/>
        <end position="414"/>
    </location>
</feature>
<feature type="compositionally biased region" description="Pro residues" evidence="1">
    <location>
        <begin position="258"/>
        <end position="272"/>
    </location>
</feature>
<feature type="compositionally biased region" description="Low complexity" evidence="1">
    <location>
        <begin position="24"/>
        <end position="36"/>
    </location>
</feature>
<proteinExistence type="predicted"/>
<dbReference type="EMBL" id="JAZHXJ010000343">
    <property type="protein sequence ID" value="KAL1864175.1"/>
    <property type="molecule type" value="Genomic_DNA"/>
</dbReference>
<feature type="domain" description="G-patch" evidence="2">
    <location>
        <begin position="337"/>
        <end position="388"/>
    </location>
</feature>
<sequence length="512" mass="55762">MTAPAPLRGGMSLYANLLDPKPDSSASISRSPIPSRQSEDAKEDAGRKPDPALLRFQPVRRPQPKQAKVPKPGFPKALPGAAPGGGGQASSAGTSAGAPHPQPQQSQTKSGLANWAPTEEDEYIYGTGEKRQRGGRRKKKKKHENQQMETDWDELYDPARPTNVEEYLRSDERIREIRDWKAVLYAHRRRSRRSYNSETDSNDGETGDQPMPAEFAPPASYSFVPPPQSPPREAPAPAPDDATGDDAYARRLALSGAAPPPPPTSPPPPPAPMDDGVSISRAPVRYEAPPSSLSDALDHPADDAMSIDSDVDKAHADATPQRDETDSSESRTNRPGQARFAERLMAKYGWTKGSGLGAEESGIKSALRVQVEKRRRRPDAEGGGFAQPGGRGRILEPGRGGGKGRDEADDGGSKFGRMSEVIVLRGMLENMPDLQAEMEDGLAQEIGEECGEKYGRVERLYIDIEGRQVFIKFTDQVSALRAVNALEGRIFNGNNVVPRFYDTEKFEQGIYT</sequence>
<dbReference type="PROSITE" id="PS50174">
    <property type="entry name" value="G_PATCH"/>
    <property type="match status" value="1"/>
</dbReference>
<evidence type="ECO:0000313" key="3">
    <source>
        <dbReference type="EMBL" id="KAL1864175.1"/>
    </source>
</evidence>
<feature type="compositionally biased region" description="Pro residues" evidence="1">
    <location>
        <begin position="224"/>
        <end position="238"/>
    </location>
</feature>
<dbReference type="InterPro" id="IPR035979">
    <property type="entry name" value="RBD_domain_sf"/>
</dbReference>
<dbReference type="Pfam" id="PF01585">
    <property type="entry name" value="G-patch"/>
    <property type="match status" value="1"/>
</dbReference>
<comment type="caution">
    <text evidence="3">The sequence shown here is derived from an EMBL/GenBank/DDBJ whole genome shotgun (WGS) entry which is preliminary data.</text>
</comment>
<dbReference type="PANTHER" id="PTHR13288:SF8">
    <property type="entry name" value="SPLICING FACTOR 45"/>
    <property type="match status" value="1"/>
</dbReference>
<dbReference type="SUPFAM" id="SSF54928">
    <property type="entry name" value="RNA-binding domain, RBD"/>
    <property type="match status" value="1"/>
</dbReference>
<feature type="region of interest" description="Disordered" evidence="1">
    <location>
        <begin position="1"/>
        <end position="163"/>
    </location>
</feature>
<feature type="compositionally biased region" description="Basic and acidic residues" evidence="1">
    <location>
        <begin position="37"/>
        <end position="50"/>
    </location>
</feature>
<reference evidence="3 4" key="1">
    <citation type="journal article" date="2024" name="Commun. Biol.">
        <title>Comparative genomic analysis of thermophilic fungi reveals convergent evolutionary adaptations and gene losses.</title>
        <authorList>
            <person name="Steindorff A.S."/>
            <person name="Aguilar-Pontes M.V."/>
            <person name="Robinson A.J."/>
            <person name="Andreopoulos B."/>
            <person name="LaButti K."/>
            <person name="Kuo A."/>
            <person name="Mondo S."/>
            <person name="Riley R."/>
            <person name="Otillar R."/>
            <person name="Haridas S."/>
            <person name="Lipzen A."/>
            <person name="Grimwood J."/>
            <person name="Schmutz J."/>
            <person name="Clum A."/>
            <person name="Reid I.D."/>
            <person name="Moisan M.C."/>
            <person name="Butler G."/>
            <person name="Nguyen T.T.M."/>
            <person name="Dewar K."/>
            <person name="Conant G."/>
            <person name="Drula E."/>
            <person name="Henrissat B."/>
            <person name="Hansel C."/>
            <person name="Singer S."/>
            <person name="Hutchinson M.I."/>
            <person name="de Vries R.P."/>
            <person name="Natvig D.O."/>
            <person name="Powell A.J."/>
            <person name="Tsang A."/>
            <person name="Grigoriev I.V."/>
        </authorList>
    </citation>
    <scope>NUCLEOTIDE SEQUENCE [LARGE SCALE GENOMIC DNA]</scope>
    <source>
        <strain evidence="3 4">ATCC 24622</strain>
    </source>
</reference>
<protein>
    <recommendedName>
        <fullName evidence="2">G-patch domain-containing protein</fullName>
    </recommendedName>
</protein>
<evidence type="ECO:0000256" key="1">
    <source>
        <dbReference type="SAM" id="MobiDB-lite"/>
    </source>
</evidence>
<feature type="compositionally biased region" description="Basic residues" evidence="1">
    <location>
        <begin position="133"/>
        <end position="143"/>
    </location>
</feature>
<dbReference type="InterPro" id="IPR040052">
    <property type="entry name" value="RBM17"/>
</dbReference>
<feature type="compositionally biased region" description="Gly residues" evidence="1">
    <location>
        <begin position="381"/>
        <end position="392"/>
    </location>
</feature>
<accession>A0ABR3WKJ8</accession>
<feature type="region of interest" description="Disordered" evidence="1">
    <location>
        <begin position="185"/>
        <end position="340"/>
    </location>
</feature>
<feature type="compositionally biased region" description="Low complexity" evidence="1">
    <location>
        <begin position="89"/>
        <end position="99"/>
    </location>
</feature>
<organism evidence="3 4">
    <name type="scientific">Phialemonium thermophilum</name>
    <dbReference type="NCBI Taxonomy" id="223376"/>
    <lineage>
        <taxon>Eukaryota</taxon>
        <taxon>Fungi</taxon>
        <taxon>Dikarya</taxon>
        <taxon>Ascomycota</taxon>
        <taxon>Pezizomycotina</taxon>
        <taxon>Sordariomycetes</taxon>
        <taxon>Sordariomycetidae</taxon>
        <taxon>Cephalothecales</taxon>
        <taxon>Cephalothecaceae</taxon>
        <taxon>Phialemonium</taxon>
    </lineage>
</organism>
<keyword evidence="4" id="KW-1185">Reference proteome</keyword>
<evidence type="ECO:0000259" key="2">
    <source>
        <dbReference type="PROSITE" id="PS50174"/>
    </source>
</evidence>
<dbReference type="PANTHER" id="PTHR13288">
    <property type="entry name" value="SPLICING FACTOR 45 SPF45"/>
    <property type="match status" value="1"/>
</dbReference>
<dbReference type="InterPro" id="IPR012677">
    <property type="entry name" value="Nucleotide-bd_a/b_plait_sf"/>
</dbReference>
<gene>
    <name evidence="3" type="ORF">VTK73DRAFT_6110</name>
</gene>
<feature type="compositionally biased region" description="Low complexity" evidence="1">
    <location>
        <begin position="70"/>
        <end position="81"/>
    </location>
</feature>
<dbReference type="Gene3D" id="3.30.70.330">
    <property type="match status" value="1"/>
</dbReference>
<feature type="compositionally biased region" description="Basic and acidic residues" evidence="1">
    <location>
        <begin position="310"/>
        <end position="332"/>
    </location>
</feature>